<dbReference type="AlphaFoldDB" id="A0A9W5Q5A0"/>
<dbReference type="Proteomes" id="UP000014023">
    <property type="component" value="Unassembled WGS sequence"/>
</dbReference>
<gene>
    <name evidence="1" type="ORF">IKE_02089</name>
</gene>
<dbReference type="EMBL" id="AHFL01000010">
    <property type="protein sequence ID" value="EOO67680.1"/>
    <property type="molecule type" value="Genomic_DNA"/>
</dbReference>
<protein>
    <submittedName>
        <fullName evidence="1">Uncharacterized protein</fullName>
    </submittedName>
</protein>
<sequence>MIILQVQFVYIVNNVEAVEGESFQQLFLQKHKFQVINKIIEIIKQAGLFL</sequence>
<organism evidence="1 2">
    <name type="scientific">Bacillus cereus VD196</name>
    <dbReference type="NCBI Taxonomy" id="1053243"/>
    <lineage>
        <taxon>Bacteria</taxon>
        <taxon>Bacillati</taxon>
        <taxon>Bacillota</taxon>
        <taxon>Bacilli</taxon>
        <taxon>Bacillales</taxon>
        <taxon>Bacillaceae</taxon>
        <taxon>Bacillus</taxon>
        <taxon>Bacillus cereus group</taxon>
    </lineage>
</organism>
<proteinExistence type="predicted"/>
<accession>A0A9W5Q5A0</accession>
<evidence type="ECO:0000313" key="1">
    <source>
        <dbReference type="EMBL" id="EOO67680.1"/>
    </source>
</evidence>
<name>A0A9W5Q5A0_BACCE</name>
<reference evidence="1 2" key="1">
    <citation type="submission" date="2012-12" db="EMBL/GenBank/DDBJ databases">
        <title>The Genome Sequence of Bacillus cereus VD196.</title>
        <authorList>
            <consortium name="The Broad Institute Genome Sequencing Platform"/>
            <consortium name="The Broad Institute Genome Sequencing Center for Infectious Disease"/>
            <person name="Feldgarden M."/>
            <person name="Van der Auwera G.A."/>
            <person name="Mahillon J."/>
            <person name="Duprez V."/>
            <person name="Timmery S."/>
            <person name="Mattelet C."/>
            <person name="Dierick K."/>
            <person name="Sun M."/>
            <person name="Yu Z."/>
            <person name="Zhu L."/>
            <person name="Hu X."/>
            <person name="Shank E.B."/>
            <person name="Swiecicka I."/>
            <person name="Hansen B.M."/>
            <person name="Andrup L."/>
            <person name="Walker B."/>
            <person name="Young S.K."/>
            <person name="Zeng Q."/>
            <person name="Gargeya S."/>
            <person name="Fitzgerald M."/>
            <person name="Haas B."/>
            <person name="Abouelleil A."/>
            <person name="Alvarado L."/>
            <person name="Arachchi H.M."/>
            <person name="Berlin A.M."/>
            <person name="Chapman S.B."/>
            <person name="Dewar J."/>
            <person name="Goldberg J."/>
            <person name="Griggs A."/>
            <person name="Gujja S."/>
            <person name="Hansen M."/>
            <person name="Howarth C."/>
            <person name="Imamovic A."/>
            <person name="Larimer J."/>
            <person name="McCowan C."/>
            <person name="Murphy C."/>
            <person name="Neiman D."/>
            <person name="Pearson M."/>
            <person name="Priest M."/>
            <person name="Roberts A."/>
            <person name="Saif S."/>
            <person name="Shea T."/>
            <person name="Sisk P."/>
            <person name="Sykes S."/>
            <person name="Wortman J."/>
            <person name="Nusbaum C."/>
            <person name="Birren B."/>
        </authorList>
    </citation>
    <scope>NUCLEOTIDE SEQUENCE [LARGE SCALE GENOMIC DNA]</scope>
    <source>
        <strain evidence="1 2">VD196</strain>
    </source>
</reference>
<evidence type="ECO:0000313" key="2">
    <source>
        <dbReference type="Proteomes" id="UP000014023"/>
    </source>
</evidence>
<comment type="caution">
    <text evidence="1">The sequence shown here is derived from an EMBL/GenBank/DDBJ whole genome shotgun (WGS) entry which is preliminary data.</text>
</comment>